<dbReference type="Gene3D" id="3.30.450.20">
    <property type="entry name" value="PAS domain"/>
    <property type="match status" value="2"/>
</dbReference>
<keyword evidence="6" id="KW-0808">Transferase</keyword>
<dbReference type="InterPro" id="IPR035965">
    <property type="entry name" value="PAS-like_dom_sf"/>
</dbReference>
<dbReference type="PANTHER" id="PTHR43547:SF10">
    <property type="entry name" value="SENSOR HISTIDINE KINASE DCUS"/>
    <property type="match status" value="1"/>
</dbReference>
<evidence type="ECO:0000313" key="17">
    <source>
        <dbReference type="Proteomes" id="UP000193355"/>
    </source>
</evidence>
<dbReference type="FunFam" id="3.30.450.20:FF:000018">
    <property type="entry name" value="Sensor histidine kinase DcuS"/>
    <property type="match status" value="1"/>
</dbReference>
<evidence type="ECO:0000259" key="15">
    <source>
        <dbReference type="PROSITE" id="PS50109"/>
    </source>
</evidence>
<evidence type="ECO:0000256" key="13">
    <source>
        <dbReference type="ARBA" id="ARBA00023136"/>
    </source>
</evidence>
<dbReference type="PANTHER" id="PTHR43547">
    <property type="entry name" value="TWO-COMPONENT HISTIDINE KINASE"/>
    <property type="match status" value="1"/>
</dbReference>
<keyword evidence="17" id="KW-1185">Reference proteome</keyword>
<dbReference type="Gene3D" id="1.10.287.130">
    <property type="match status" value="1"/>
</dbReference>
<dbReference type="GO" id="GO:0006355">
    <property type="term" value="P:regulation of DNA-templated transcription"/>
    <property type="evidence" value="ECO:0007669"/>
    <property type="project" value="InterPro"/>
</dbReference>
<dbReference type="Pfam" id="PF02518">
    <property type="entry name" value="HATPase_c"/>
    <property type="match status" value="1"/>
</dbReference>
<feature type="transmembrane region" description="Helical" evidence="14">
    <location>
        <begin position="17"/>
        <end position="40"/>
    </location>
</feature>
<keyword evidence="12" id="KW-0902">Two-component regulatory system</keyword>
<dbReference type="EMBL" id="FXBB01000015">
    <property type="protein sequence ID" value="SMG30539.1"/>
    <property type="molecule type" value="Genomic_DNA"/>
</dbReference>
<dbReference type="InterPro" id="IPR029151">
    <property type="entry name" value="Sensor-like_sf"/>
</dbReference>
<keyword evidence="11 14" id="KW-1133">Transmembrane helix</keyword>
<keyword evidence="13 14" id="KW-0472">Membrane</keyword>
<gene>
    <name evidence="16" type="ORF">SAMN06275492_11521</name>
</gene>
<evidence type="ECO:0000256" key="7">
    <source>
        <dbReference type="ARBA" id="ARBA00022692"/>
    </source>
</evidence>
<evidence type="ECO:0000256" key="4">
    <source>
        <dbReference type="ARBA" id="ARBA00022475"/>
    </source>
</evidence>
<dbReference type="OrthoDB" id="9792686at2"/>
<evidence type="ECO:0000256" key="1">
    <source>
        <dbReference type="ARBA" id="ARBA00000085"/>
    </source>
</evidence>
<evidence type="ECO:0000256" key="10">
    <source>
        <dbReference type="ARBA" id="ARBA00022840"/>
    </source>
</evidence>
<dbReference type="SUPFAM" id="SSF103190">
    <property type="entry name" value="Sensory domain-like"/>
    <property type="match status" value="1"/>
</dbReference>
<proteinExistence type="predicted"/>
<dbReference type="SUPFAM" id="SSF55785">
    <property type="entry name" value="PYP-like sensor domain (PAS domain)"/>
    <property type="match status" value="1"/>
</dbReference>
<evidence type="ECO:0000256" key="5">
    <source>
        <dbReference type="ARBA" id="ARBA00022553"/>
    </source>
</evidence>
<dbReference type="InterPro" id="IPR013767">
    <property type="entry name" value="PAS_fold"/>
</dbReference>
<reference evidence="17" key="1">
    <citation type="submission" date="2017-04" db="EMBL/GenBank/DDBJ databases">
        <authorList>
            <person name="Varghese N."/>
            <person name="Submissions S."/>
        </authorList>
    </citation>
    <scope>NUCLEOTIDE SEQUENCE [LARGE SCALE GENOMIC DNA]</scope>
    <source>
        <strain evidence="17">USBA 82</strain>
    </source>
</reference>
<dbReference type="SUPFAM" id="SSF55874">
    <property type="entry name" value="ATPase domain of HSP90 chaperone/DNA topoisomerase II/histidine kinase"/>
    <property type="match status" value="1"/>
</dbReference>
<dbReference type="InterPro" id="IPR036890">
    <property type="entry name" value="HATPase_C_sf"/>
</dbReference>
<dbReference type="RefSeq" id="WP_159448270.1">
    <property type="nucleotide sequence ID" value="NZ_FXBB01000015.1"/>
</dbReference>
<dbReference type="InterPro" id="IPR003594">
    <property type="entry name" value="HATPase_dom"/>
</dbReference>
<feature type="transmembrane region" description="Helical" evidence="14">
    <location>
        <begin position="178"/>
        <end position="197"/>
    </location>
</feature>
<evidence type="ECO:0000256" key="6">
    <source>
        <dbReference type="ARBA" id="ARBA00022679"/>
    </source>
</evidence>
<organism evidence="16 17">
    <name type="scientific">Dethiosulfovibrio salsuginis</name>
    <dbReference type="NCBI Taxonomy" id="561720"/>
    <lineage>
        <taxon>Bacteria</taxon>
        <taxon>Thermotogati</taxon>
        <taxon>Synergistota</taxon>
        <taxon>Synergistia</taxon>
        <taxon>Synergistales</taxon>
        <taxon>Dethiosulfovibrionaceae</taxon>
        <taxon>Dethiosulfovibrio</taxon>
    </lineage>
</organism>
<evidence type="ECO:0000256" key="8">
    <source>
        <dbReference type="ARBA" id="ARBA00022741"/>
    </source>
</evidence>
<dbReference type="PRINTS" id="PR00344">
    <property type="entry name" value="BCTRLSENSOR"/>
</dbReference>
<evidence type="ECO:0000256" key="12">
    <source>
        <dbReference type="ARBA" id="ARBA00023012"/>
    </source>
</evidence>
<comment type="catalytic activity">
    <reaction evidence="1">
        <text>ATP + protein L-histidine = ADP + protein N-phospho-L-histidine.</text>
        <dbReference type="EC" id="2.7.13.3"/>
    </reaction>
</comment>
<dbReference type="STRING" id="561720.SAMN06275492_11521"/>
<dbReference type="Proteomes" id="UP000193355">
    <property type="component" value="Unassembled WGS sequence"/>
</dbReference>
<dbReference type="SMART" id="SM00387">
    <property type="entry name" value="HATPase_c"/>
    <property type="match status" value="1"/>
</dbReference>
<accession>A0A1X7JRD3</accession>
<dbReference type="Pfam" id="PF00989">
    <property type="entry name" value="PAS"/>
    <property type="match status" value="1"/>
</dbReference>
<evidence type="ECO:0000256" key="14">
    <source>
        <dbReference type="SAM" id="Phobius"/>
    </source>
</evidence>
<evidence type="ECO:0000256" key="2">
    <source>
        <dbReference type="ARBA" id="ARBA00004651"/>
    </source>
</evidence>
<evidence type="ECO:0000256" key="11">
    <source>
        <dbReference type="ARBA" id="ARBA00022989"/>
    </source>
</evidence>
<dbReference type="GO" id="GO:0005524">
    <property type="term" value="F:ATP binding"/>
    <property type="evidence" value="ECO:0007669"/>
    <property type="project" value="UniProtKB-KW"/>
</dbReference>
<dbReference type="Pfam" id="PF17203">
    <property type="entry name" value="sCache_3_2"/>
    <property type="match status" value="1"/>
</dbReference>
<evidence type="ECO:0000256" key="3">
    <source>
        <dbReference type="ARBA" id="ARBA00012438"/>
    </source>
</evidence>
<dbReference type="InterPro" id="IPR016120">
    <property type="entry name" value="Sig_transdc_His_kin_SpoOB"/>
</dbReference>
<keyword evidence="10" id="KW-0067">ATP-binding</keyword>
<comment type="subcellular location">
    <subcellularLocation>
        <location evidence="2">Cell membrane</location>
        <topology evidence="2">Multi-pass membrane protein</topology>
    </subcellularLocation>
</comment>
<dbReference type="Gene3D" id="3.30.565.10">
    <property type="entry name" value="Histidine kinase-like ATPase, C-terminal domain"/>
    <property type="match status" value="1"/>
</dbReference>
<dbReference type="SUPFAM" id="SSF55890">
    <property type="entry name" value="Sporulation response regulatory protein Spo0B"/>
    <property type="match status" value="1"/>
</dbReference>
<evidence type="ECO:0000256" key="9">
    <source>
        <dbReference type="ARBA" id="ARBA00022777"/>
    </source>
</evidence>
<evidence type="ECO:0000313" key="16">
    <source>
        <dbReference type="EMBL" id="SMG30539.1"/>
    </source>
</evidence>
<dbReference type="Pfam" id="PF14689">
    <property type="entry name" value="SPOB_a"/>
    <property type="match status" value="1"/>
</dbReference>
<dbReference type="InterPro" id="IPR004358">
    <property type="entry name" value="Sig_transdc_His_kin-like_C"/>
</dbReference>
<dbReference type="PROSITE" id="PS50109">
    <property type="entry name" value="HIS_KIN"/>
    <property type="match status" value="1"/>
</dbReference>
<keyword evidence="4" id="KW-1003">Cell membrane</keyword>
<feature type="domain" description="Histidine kinase" evidence="15">
    <location>
        <begin position="422"/>
        <end position="532"/>
    </location>
</feature>
<dbReference type="AlphaFoldDB" id="A0A1X7JRD3"/>
<dbReference type="GO" id="GO:0005886">
    <property type="term" value="C:plasma membrane"/>
    <property type="evidence" value="ECO:0007669"/>
    <property type="project" value="UniProtKB-SubCell"/>
</dbReference>
<keyword evidence="8" id="KW-0547">Nucleotide-binding</keyword>
<keyword evidence="9 16" id="KW-0418">Kinase</keyword>
<dbReference type="InterPro" id="IPR039506">
    <property type="entry name" value="SPOB_a"/>
</dbReference>
<protein>
    <recommendedName>
        <fullName evidence="3">histidine kinase</fullName>
        <ecNumber evidence="3">2.7.13.3</ecNumber>
    </recommendedName>
</protein>
<keyword evidence="5" id="KW-0597">Phosphoprotein</keyword>
<dbReference type="EC" id="2.7.13.3" evidence="3"/>
<name>A0A1X7JRD3_9BACT</name>
<dbReference type="InterPro" id="IPR005467">
    <property type="entry name" value="His_kinase_dom"/>
</dbReference>
<dbReference type="GO" id="GO:0000155">
    <property type="term" value="F:phosphorelay sensor kinase activity"/>
    <property type="evidence" value="ECO:0007669"/>
    <property type="project" value="InterPro"/>
</dbReference>
<sequence length="535" mass="58309">MTVWLQPGKKLSLRGKLIFLILGLFALSLLVTGFVVRTTVIHQFERRMAENTMNIAIAVATIPDIVENVGKTDGSSKIQPLADSIRRETGAEFIVIVDMRGIRYSHKVPERIGKKVVGGDEGPALQGRSYISRAVGTLGPSLRAFVPIYREGVQVGAVLVGTLLDNVRREIWSITINILLALLLGLIVGVIGATTLADEVKSSMRGLEPEEIDRLLWEKEAMLDSVREGLVAVDGEGKITLVNNQARGLLELPGSGVIGKPVEQAIPNSRLPEVLNTGVPEYDREQLLGAIRIMTNRVPITSKGKVVGAIASFRDMSEITAMAEELTSVNRYLDALRVSNHEFMNKLQTISGLIQLGESDKALSFISRTVQFTHSTMSFITSRIKNPSVAGLLLGKMGQCRELGIDFKIDPDSYLGPQGRIDSNSLVVIVGNLLENGMNSLLEVAVDRRILELAIFDESGKIIVSVKDRGPGIPEELRERIFEKGFSTKKGTNRGVGLHSVKSIVETYGGEISLDSVEGAYTEFLINLPNGCDNR</sequence>
<keyword evidence="7 14" id="KW-0812">Transmembrane</keyword>
<dbReference type="InterPro" id="IPR033463">
    <property type="entry name" value="sCache_3"/>
</dbReference>